<dbReference type="PROSITE" id="PS50005">
    <property type="entry name" value="TPR"/>
    <property type="match status" value="1"/>
</dbReference>
<dbReference type="InterPro" id="IPR019734">
    <property type="entry name" value="TPR_rpt"/>
</dbReference>
<feature type="compositionally biased region" description="Polar residues" evidence="5">
    <location>
        <begin position="8"/>
        <end position="22"/>
    </location>
</feature>
<feature type="region of interest" description="Disordered" evidence="5">
    <location>
        <begin position="1"/>
        <end position="50"/>
    </location>
</feature>
<dbReference type="KEGG" id="uma:UMAG_03098"/>
<dbReference type="GeneID" id="23563665"/>
<name>A0A0D1CRB9_MYCMD</name>
<evidence type="ECO:0000259" key="6">
    <source>
        <dbReference type="Pfam" id="PF18972"/>
    </source>
</evidence>
<dbReference type="EMBL" id="CM003146">
    <property type="protein sequence ID" value="KIS69123.1"/>
    <property type="molecule type" value="Genomic_DNA"/>
</dbReference>
<dbReference type="Proteomes" id="UP000000561">
    <property type="component" value="Chromosome 7"/>
</dbReference>
<dbReference type="PANTHER" id="PTHR46035">
    <property type="entry name" value="TETRATRICOPEPTIDE REPEAT PROTEIN 4"/>
    <property type="match status" value="1"/>
</dbReference>
<keyword evidence="8" id="KW-1185">Reference proteome</keyword>
<dbReference type="Pfam" id="PF18972">
    <property type="entry name" value="Wheel"/>
    <property type="match status" value="1"/>
</dbReference>
<evidence type="ECO:0000256" key="3">
    <source>
        <dbReference type="ARBA" id="ARBA00023602"/>
    </source>
</evidence>
<feature type="repeat" description="TPR" evidence="4">
    <location>
        <begin position="94"/>
        <end position="127"/>
    </location>
</feature>
<dbReference type="InterPro" id="IPR044059">
    <property type="entry name" value="Csn1/TTC4_wheel"/>
</dbReference>
<keyword evidence="2 4" id="KW-0802">TPR repeat</keyword>
<dbReference type="FunCoup" id="A0A0D1CRB9">
    <property type="interactions" value="688"/>
</dbReference>
<dbReference type="Gene3D" id="1.25.40.10">
    <property type="entry name" value="Tetratricopeptide repeat domain"/>
    <property type="match status" value="1"/>
</dbReference>
<evidence type="ECO:0000256" key="5">
    <source>
        <dbReference type="SAM" id="MobiDB-lite"/>
    </source>
</evidence>
<evidence type="ECO:0000256" key="2">
    <source>
        <dbReference type="ARBA" id="ARBA00022803"/>
    </source>
</evidence>
<dbReference type="PANTHER" id="PTHR46035:SF1">
    <property type="entry name" value="TETRATRICOPEPTIDE REPEAT PROTEIN 4"/>
    <property type="match status" value="1"/>
</dbReference>
<feature type="domain" description="Cns1/TTC4 wheel" evidence="6">
    <location>
        <begin position="291"/>
        <end position="423"/>
    </location>
</feature>
<evidence type="ECO:0000256" key="4">
    <source>
        <dbReference type="PROSITE-ProRule" id="PRU00339"/>
    </source>
</evidence>
<dbReference type="GO" id="GO:0005634">
    <property type="term" value="C:nucleus"/>
    <property type="evidence" value="ECO:0000318"/>
    <property type="project" value="GO_Central"/>
</dbReference>
<dbReference type="SUPFAM" id="SSF48452">
    <property type="entry name" value="TPR-like"/>
    <property type="match status" value="1"/>
</dbReference>
<reference evidence="7 8" key="1">
    <citation type="journal article" date="2006" name="Nature">
        <title>Insights from the genome of the biotrophic fungal plant pathogen Ustilago maydis.</title>
        <authorList>
            <person name="Kamper J."/>
            <person name="Kahmann R."/>
            <person name="Bolker M."/>
            <person name="Ma L.J."/>
            <person name="Brefort T."/>
            <person name="Saville B.J."/>
            <person name="Banuett F."/>
            <person name="Kronstad J.W."/>
            <person name="Gold S.E."/>
            <person name="Muller O."/>
            <person name="Perlin M.H."/>
            <person name="Wosten H.A."/>
            <person name="de Vries R."/>
            <person name="Ruiz-Herrera J."/>
            <person name="Reynaga-Pena C.G."/>
            <person name="Snetselaar K."/>
            <person name="McCann M."/>
            <person name="Perez-Martin J."/>
            <person name="Feldbrugge M."/>
            <person name="Basse C.W."/>
            <person name="Steinberg G."/>
            <person name="Ibeas J.I."/>
            <person name="Holloman W."/>
            <person name="Guzman P."/>
            <person name="Farman M."/>
            <person name="Stajich J.E."/>
            <person name="Sentandreu R."/>
            <person name="Gonzalez-Prieto J.M."/>
            <person name="Kennell J.C."/>
            <person name="Molina L."/>
            <person name="Schirawski J."/>
            <person name="Mendoza-Mendoza A."/>
            <person name="Greilinger D."/>
            <person name="Munch K."/>
            <person name="Rossel N."/>
            <person name="Scherer M."/>
            <person name="Vranes M."/>
            <person name="Ladendorf O."/>
            <person name="Vincon V."/>
            <person name="Fuchs U."/>
            <person name="Sandrock B."/>
            <person name="Meng S."/>
            <person name="Ho E.C."/>
            <person name="Cahill M.J."/>
            <person name="Boyce K.J."/>
            <person name="Klose J."/>
            <person name="Klosterman S.J."/>
            <person name="Deelstra H.J."/>
            <person name="Ortiz-Castellanos L."/>
            <person name="Li W."/>
            <person name="Sanchez-Alonso P."/>
            <person name="Schreier P.H."/>
            <person name="Hauser-Hahn I."/>
            <person name="Vaupel M."/>
            <person name="Koopmann E."/>
            <person name="Friedrich G."/>
            <person name="Voss H."/>
            <person name="Schluter T."/>
            <person name="Margolis J."/>
            <person name="Platt D."/>
            <person name="Swimmer C."/>
            <person name="Gnirke A."/>
            <person name="Chen F."/>
            <person name="Vysotskaia V."/>
            <person name="Mannhaupt G."/>
            <person name="Guldener U."/>
            <person name="Munsterkotter M."/>
            <person name="Haase D."/>
            <person name="Oesterheld M."/>
            <person name="Mewes H.W."/>
            <person name="Mauceli E.W."/>
            <person name="DeCaprio D."/>
            <person name="Wade C.M."/>
            <person name="Butler J."/>
            <person name="Young S."/>
            <person name="Jaffe D.B."/>
            <person name="Calvo S."/>
            <person name="Nusbaum C."/>
            <person name="Galagan J."/>
            <person name="Birren B.W."/>
        </authorList>
    </citation>
    <scope>NUCLEOTIDE SEQUENCE [LARGE SCALE GENOMIC DNA]</scope>
    <source>
        <strain evidence="8">DSM 14603 / FGSC 9021 / UM521</strain>
    </source>
</reference>
<accession>A0A0D1CRB9</accession>
<dbReference type="AlphaFoldDB" id="A0A0D1CRB9"/>
<dbReference type="GO" id="GO:0030544">
    <property type="term" value="F:Hsp70 protein binding"/>
    <property type="evidence" value="ECO:0000318"/>
    <property type="project" value="GO_Central"/>
</dbReference>
<dbReference type="OMA" id="WRAAQCA"/>
<dbReference type="InterPro" id="IPR011990">
    <property type="entry name" value="TPR-like_helical_dom_sf"/>
</dbReference>
<dbReference type="GO" id="GO:0051879">
    <property type="term" value="F:Hsp90 protein binding"/>
    <property type="evidence" value="ECO:0000318"/>
    <property type="project" value="GO_Central"/>
</dbReference>
<dbReference type="SMART" id="SM00028">
    <property type="entry name" value="TPR"/>
    <property type="match status" value="3"/>
</dbReference>
<dbReference type="GO" id="GO:0006457">
    <property type="term" value="P:protein folding"/>
    <property type="evidence" value="ECO:0000318"/>
    <property type="project" value="GO_Central"/>
</dbReference>
<dbReference type="VEuPathDB" id="FungiDB:UMAG_03098"/>
<organism evidence="7 8">
    <name type="scientific">Mycosarcoma maydis</name>
    <name type="common">Corn smut fungus</name>
    <name type="synonym">Ustilago maydis</name>
    <dbReference type="NCBI Taxonomy" id="5270"/>
    <lineage>
        <taxon>Eukaryota</taxon>
        <taxon>Fungi</taxon>
        <taxon>Dikarya</taxon>
        <taxon>Basidiomycota</taxon>
        <taxon>Ustilaginomycotina</taxon>
        <taxon>Ustilaginomycetes</taxon>
        <taxon>Ustilaginales</taxon>
        <taxon>Ustilaginaceae</taxon>
        <taxon>Mycosarcoma</taxon>
    </lineage>
</organism>
<dbReference type="OrthoDB" id="1724687at2759"/>
<comment type="similarity">
    <text evidence="3">Belongs to the TTC4 family.</text>
</comment>
<evidence type="ECO:0000313" key="7">
    <source>
        <dbReference type="EMBL" id="KIS69123.1"/>
    </source>
</evidence>
<evidence type="ECO:0000256" key="1">
    <source>
        <dbReference type="ARBA" id="ARBA00022737"/>
    </source>
</evidence>
<proteinExistence type="inferred from homology"/>
<evidence type="ECO:0000313" key="8">
    <source>
        <dbReference type="Proteomes" id="UP000000561"/>
    </source>
</evidence>
<dbReference type="STRING" id="237631.A0A0D1CRB9"/>
<dbReference type="eggNOG" id="KOG0551">
    <property type="taxonomic scope" value="Eukaryota"/>
</dbReference>
<protein>
    <recommendedName>
        <fullName evidence="6">Cns1/TTC4 wheel domain-containing protein</fullName>
    </recommendedName>
</protein>
<dbReference type="InParanoid" id="A0A0D1CRB9"/>
<dbReference type="RefSeq" id="XP_011389455.1">
    <property type="nucleotide sequence ID" value="XM_011391153.1"/>
</dbReference>
<gene>
    <name evidence="7" type="ORF">UMAG_03098</name>
</gene>
<sequence>MAVIEAIQESTCSQPQPLSTSRAPLPKPPPRSGDFSYAQPSDGAPRDLESTLKSWDSVPLFMKDLGSGSSEAANDTALEALQSLAFDGSPDEVASNFKSQANDYFKAKRYREALGFYTQAIDANPADQTLLETLHANRAACHLELQNYGATLRDTSKVLGLNANNEKAYYRAIKALLALDRYQDAIECAKLGLKVNAANSAIASLKLQAEQKHKLAQTRQEENAERKRRQDLLSKALQNAFLVRGLWLETTPRPPDNPQAAHFDVQSLRGTASDPEMPLTTAKAKSWTPPDVIRTPLVLPVFFIYPQYAQSDLITDYHEDTPLSSYLSTMFPTEARGSLRWDVNAEYYDTNLQVYATTRKHRLLKLGRKLCLREIMDQAFQQADPAKGEHAVRDRDGLIMRDGILSLVVLPKGNAEQAWVQKFKADRQTILNK</sequence>
<keyword evidence="1" id="KW-0677">Repeat</keyword>